<dbReference type="AlphaFoldDB" id="A0A8J2P8M1"/>
<reference evidence="1" key="1">
    <citation type="submission" date="2021-06" db="EMBL/GenBank/DDBJ databases">
        <authorList>
            <person name="Hodson N. C."/>
            <person name="Mongue J. A."/>
            <person name="Jaron S. K."/>
        </authorList>
    </citation>
    <scope>NUCLEOTIDE SEQUENCE</scope>
</reference>
<gene>
    <name evidence="1" type="ORF">AFUS01_LOCUS29339</name>
</gene>
<dbReference type="OrthoDB" id="5984724at2759"/>
<organism evidence="1 2">
    <name type="scientific">Allacma fusca</name>
    <dbReference type="NCBI Taxonomy" id="39272"/>
    <lineage>
        <taxon>Eukaryota</taxon>
        <taxon>Metazoa</taxon>
        <taxon>Ecdysozoa</taxon>
        <taxon>Arthropoda</taxon>
        <taxon>Hexapoda</taxon>
        <taxon>Collembola</taxon>
        <taxon>Symphypleona</taxon>
        <taxon>Sminthuridae</taxon>
        <taxon>Allacma</taxon>
    </lineage>
</organism>
<dbReference type="EMBL" id="CAJVCH010432538">
    <property type="protein sequence ID" value="CAG7818861.1"/>
    <property type="molecule type" value="Genomic_DNA"/>
</dbReference>
<evidence type="ECO:0000313" key="2">
    <source>
        <dbReference type="Proteomes" id="UP000708208"/>
    </source>
</evidence>
<accession>A0A8J2P8M1</accession>
<sequence length="192" mass="22041">MHKWMGRHDHSHSHQEVRFQLKVKVQPDLPQQRHAHLQTLLNFLDKDVINCSDESFIDEALVSKLKLKKEKLTNQQSIEALEGKMVTTVTEAVQLELSSIYHPHVQYNITAFVIKRIVGRYPRQLLAPSNWNHIPSLGLADPHFHNPSGVNILLSTDIYYRVIRLGQQLGNNDEPVPEESLFCWLIGTVLGN</sequence>
<proteinExistence type="predicted"/>
<dbReference type="Proteomes" id="UP000708208">
    <property type="component" value="Unassembled WGS sequence"/>
</dbReference>
<name>A0A8J2P8M1_9HEXA</name>
<comment type="caution">
    <text evidence="1">The sequence shown here is derived from an EMBL/GenBank/DDBJ whole genome shotgun (WGS) entry which is preliminary data.</text>
</comment>
<protein>
    <submittedName>
        <fullName evidence="1">Uncharacterized protein</fullName>
    </submittedName>
</protein>
<keyword evidence="2" id="KW-1185">Reference proteome</keyword>
<evidence type="ECO:0000313" key="1">
    <source>
        <dbReference type="EMBL" id="CAG7818861.1"/>
    </source>
</evidence>